<dbReference type="InterPro" id="IPR032710">
    <property type="entry name" value="NTF2-like_dom_sf"/>
</dbReference>
<dbReference type="WBParaSite" id="SMUV_0000181501-mRNA-1">
    <property type="protein sequence ID" value="SMUV_0000181501-mRNA-1"/>
    <property type="gene ID" value="SMUV_0000181501"/>
</dbReference>
<dbReference type="InterPro" id="IPR027843">
    <property type="entry name" value="DUF4440"/>
</dbReference>
<evidence type="ECO:0000313" key="2">
    <source>
        <dbReference type="Proteomes" id="UP000046393"/>
    </source>
</evidence>
<sequence>MNEIKNRQTEFMKAFNSGNTSAAASFYEQDAYMMPFQKEPVKGRSGIEAYFKQDIAEGVKNVQVITEEVCESGDWAYERGSYQLDGSLGPETGAYLLVWRKTNGTWYIHTDCTNVIKAAKK</sequence>
<feature type="domain" description="DUF4440" evidence="1">
    <location>
        <begin position="7"/>
        <end position="107"/>
    </location>
</feature>
<evidence type="ECO:0000259" key="1">
    <source>
        <dbReference type="Pfam" id="PF14534"/>
    </source>
</evidence>
<dbReference type="Proteomes" id="UP000046393">
    <property type="component" value="Unplaced"/>
</dbReference>
<protein>
    <submittedName>
        <fullName evidence="3">DUF4440 domain-containing protein</fullName>
    </submittedName>
</protein>
<keyword evidence="2" id="KW-1185">Reference proteome</keyword>
<organism evidence="2 3">
    <name type="scientific">Syphacia muris</name>
    <dbReference type="NCBI Taxonomy" id="451379"/>
    <lineage>
        <taxon>Eukaryota</taxon>
        <taxon>Metazoa</taxon>
        <taxon>Ecdysozoa</taxon>
        <taxon>Nematoda</taxon>
        <taxon>Chromadorea</taxon>
        <taxon>Rhabditida</taxon>
        <taxon>Spirurina</taxon>
        <taxon>Oxyuridomorpha</taxon>
        <taxon>Oxyuroidea</taxon>
        <taxon>Oxyuridae</taxon>
        <taxon>Syphacia</taxon>
    </lineage>
</organism>
<dbReference type="SUPFAM" id="SSF54427">
    <property type="entry name" value="NTF2-like"/>
    <property type="match status" value="1"/>
</dbReference>
<dbReference type="PANTHER" id="PTHR31664">
    <property type="entry name" value="PROTEIN CBG16427"/>
    <property type="match status" value="1"/>
</dbReference>
<dbReference type="AlphaFoldDB" id="A0A0N5ACD9"/>
<evidence type="ECO:0000313" key="3">
    <source>
        <dbReference type="WBParaSite" id="SMUV_0000181501-mRNA-1"/>
    </source>
</evidence>
<dbReference type="Gene3D" id="3.10.450.50">
    <property type="match status" value="1"/>
</dbReference>
<proteinExistence type="predicted"/>
<accession>A0A0N5ACD9</accession>
<dbReference type="PANTHER" id="PTHR31664:SF8">
    <property type="entry name" value="DUF4440 DOMAIN-CONTAINING PROTEIN"/>
    <property type="match status" value="1"/>
</dbReference>
<dbReference type="Pfam" id="PF14534">
    <property type="entry name" value="DUF4440"/>
    <property type="match status" value="1"/>
</dbReference>
<name>A0A0N5ACD9_9BILA</name>
<reference evidence="3" key="1">
    <citation type="submission" date="2017-02" db="UniProtKB">
        <authorList>
            <consortium name="WormBaseParasite"/>
        </authorList>
    </citation>
    <scope>IDENTIFICATION</scope>
</reference>
<dbReference type="STRING" id="451379.A0A0N5ACD9"/>